<comment type="subcellular location">
    <subcellularLocation>
        <location evidence="1">Cytoplasm</location>
    </subcellularLocation>
</comment>
<dbReference type="InterPro" id="IPR051170">
    <property type="entry name" value="Neural/epithelial_adhesion"/>
</dbReference>
<dbReference type="Gene3D" id="2.60.40.10">
    <property type="entry name" value="Immunoglobulins"/>
    <property type="match status" value="3"/>
</dbReference>
<dbReference type="Pfam" id="PF07679">
    <property type="entry name" value="I-set"/>
    <property type="match status" value="3"/>
</dbReference>
<dbReference type="SUPFAM" id="SSF48726">
    <property type="entry name" value="Immunoglobulin"/>
    <property type="match status" value="3"/>
</dbReference>
<keyword evidence="2" id="KW-0963">Cytoplasm</keyword>
<name>A0A1B6HQW1_9HEMI</name>
<dbReference type="InterPro" id="IPR007110">
    <property type="entry name" value="Ig-like_dom"/>
</dbReference>
<dbReference type="InterPro" id="IPR013783">
    <property type="entry name" value="Ig-like_fold"/>
</dbReference>
<keyword evidence="3" id="KW-0732">Signal</keyword>
<dbReference type="InterPro" id="IPR003598">
    <property type="entry name" value="Ig_sub2"/>
</dbReference>
<dbReference type="InterPro" id="IPR003599">
    <property type="entry name" value="Ig_sub"/>
</dbReference>
<dbReference type="FunFam" id="2.60.40.10:FF:001166">
    <property type="entry name" value="Uncharacterized protein, isoform D"/>
    <property type="match status" value="1"/>
</dbReference>
<evidence type="ECO:0000313" key="8">
    <source>
        <dbReference type="EMBL" id="JAS77041.1"/>
    </source>
</evidence>
<keyword evidence="5" id="KW-1015">Disulfide bond</keyword>
<evidence type="ECO:0000256" key="2">
    <source>
        <dbReference type="ARBA" id="ARBA00022490"/>
    </source>
</evidence>
<evidence type="ECO:0000256" key="5">
    <source>
        <dbReference type="ARBA" id="ARBA00023157"/>
    </source>
</evidence>
<dbReference type="PANTHER" id="PTHR12231">
    <property type="entry name" value="CTX-RELATED TYPE I TRANSMEMBRANE PROTEIN"/>
    <property type="match status" value="1"/>
</dbReference>
<protein>
    <recommendedName>
        <fullName evidence="7">Ig-like domain-containing protein</fullName>
    </recommendedName>
</protein>
<evidence type="ECO:0000256" key="4">
    <source>
        <dbReference type="ARBA" id="ARBA00022737"/>
    </source>
</evidence>
<dbReference type="AlphaFoldDB" id="A0A1B6HQW1"/>
<dbReference type="SMART" id="SM00408">
    <property type="entry name" value="IGc2"/>
    <property type="match status" value="3"/>
</dbReference>
<sequence length="322" mass="35924">DELVIECRVKGHPLPSVTWLKDSQPLRIASRYQQSVLTDGTCRLVIHGPEPSDSGLYKCVAENLVWSEQTSGFVMFEGREKHLAASRNLTDTKVPRFTNILSDHVVREGGTVALQVAIKGTPKAEVTWYRNSEPLPKKSSRFRYLEDGGVYSLVMSDASITEAGTYTCRASNMHGYRDTSVNVQIVGGARGKPAMFVSRPDTSMNIAVGEDITISFRVTGDPKPRVTWMKNMKDITNNIRTLKETVNDYVRLSLKHATIMDSGTYFITAKNIYGTDHAFVTVRVRQRARSLTPTRSIWSGPDTSTLLRDIHESTRALVNDVP</sequence>
<gene>
    <name evidence="8" type="ORF">g.53577</name>
</gene>
<feature type="domain" description="Ig-like" evidence="7">
    <location>
        <begin position="1"/>
        <end position="71"/>
    </location>
</feature>
<dbReference type="InterPro" id="IPR036179">
    <property type="entry name" value="Ig-like_dom_sf"/>
</dbReference>
<evidence type="ECO:0000259" key="7">
    <source>
        <dbReference type="PROSITE" id="PS50835"/>
    </source>
</evidence>
<accession>A0A1B6HQW1</accession>
<feature type="non-terminal residue" evidence="8">
    <location>
        <position position="322"/>
    </location>
</feature>
<dbReference type="SMART" id="SM00409">
    <property type="entry name" value="IG"/>
    <property type="match status" value="3"/>
</dbReference>
<keyword evidence="4" id="KW-0677">Repeat</keyword>
<dbReference type="InterPro" id="IPR013098">
    <property type="entry name" value="Ig_I-set"/>
</dbReference>
<feature type="domain" description="Ig-like" evidence="7">
    <location>
        <begin position="193"/>
        <end position="285"/>
    </location>
</feature>
<dbReference type="EMBL" id="GECU01030665">
    <property type="protein sequence ID" value="JAS77041.1"/>
    <property type="molecule type" value="Transcribed_RNA"/>
</dbReference>
<dbReference type="FunFam" id="2.60.40.10:FF:000032">
    <property type="entry name" value="palladin isoform X1"/>
    <property type="match status" value="1"/>
</dbReference>
<keyword evidence="6" id="KW-0393">Immunoglobulin domain</keyword>
<evidence type="ECO:0000256" key="3">
    <source>
        <dbReference type="ARBA" id="ARBA00022729"/>
    </source>
</evidence>
<reference evidence="8" key="1">
    <citation type="submission" date="2015-11" db="EMBL/GenBank/DDBJ databases">
        <title>De novo transcriptome assembly of four potential Pierce s Disease insect vectors from Arizona vineyards.</title>
        <authorList>
            <person name="Tassone E.E."/>
        </authorList>
    </citation>
    <scope>NUCLEOTIDE SEQUENCE</scope>
</reference>
<proteinExistence type="predicted"/>
<evidence type="ECO:0000256" key="6">
    <source>
        <dbReference type="ARBA" id="ARBA00023319"/>
    </source>
</evidence>
<feature type="domain" description="Ig-like" evidence="7">
    <location>
        <begin position="95"/>
        <end position="184"/>
    </location>
</feature>
<evidence type="ECO:0000256" key="1">
    <source>
        <dbReference type="ARBA" id="ARBA00004496"/>
    </source>
</evidence>
<dbReference type="GO" id="GO:0005737">
    <property type="term" value="C:cytoplasm"/>
    <property type="evidence" value="ECO:0007669"/>
    <property type="project" value="UniProtKB-SubCell"/>
</dbReference>
<dbReference type="FunFam" id="2.60.40.10:FF:000425">
    <property type="entry name" value="Myosin light chain kinase"/>
    <property type="match status" value="1"/>
</dbReference>
<dbReference type="PANTHER" id="PTHR12231:SF253">
    <property type="entry name" value="DPR-INTERACTING PROTEIN ETA, ISOFORM B-RELATED"/>
    <property type="match status" value="1"/>
</dbReference>
<dbReference type="CDD" id="cd00096">
    <property type="entry name" value="Ig"/>
    <property type="match status" value="1"/>
</dbReference>
<feature type="non-terminal residue" evidence="8">
    <location>
        <position position="1"/>
    </location>
</feature>
<organism evidence="8">
    <name type="scientific">Homalodisca liturata</name>
    <dbReference type="NCBI Taxonomy" id="320908"/>
    <lineage>
        <taxon>Eukaryota</taxon>
        <taxon>Metazoa</taxon>
        <taxon>Ecdysozoa</taxon>
        <taxon>Arthropoda</taxon>
        <taxon>Hexapoda</taxon>
        <taxon>Insecta</taxon>
        <taxon>Pterygota</taxon>
        <taxon>Neoptera</taxon>
        <taxon>Paraneoptera</taxon>
        <taxon>Hemiptera</taxon>
        <taxon>Auchenorrhyncha</taxon>
        <taxon>Membracoidea</taxon>
        <taxon>Cicadellidae</taxon>
        <taxon>Cicadellinae</taxon>
        <taxon>Proconiini</taxon>
        <taxon>Homalodisca</taxon>
    </lineage>
</organism>
<dbReference type="PROSITE" id="PS50835">
    <property type="entry name" value="IG_LIKE"/>
    <property type="match status" value="3"/>
</dbReference>